<keyword evidence="2" id="KW-1185">Reference proteome</keyword>
<reference evidence="1 2" key="1">
    <citation type="submission" date="2024-11" db="EMBL/GenBank/DDBJ databases">
        <title>The Natural Products Discovery Center: Release of the First 8490 Sequenced Strains for Exploring Actinobacteria Biosynthetic Diversity.</title>
        <authorList>
            <person name="Kalkreuter E."/>
            <person name="Kautsar S.A."/>
            <person name="Yang D."/>
            <person name="Bader C.D."/>
            <person name="Teijaro C.N."/>
            <person name="Fluegel L."/>
            <person name="Davis C.M."/>
            <person name="Simpson J.R."/>
            <person name="Lauterbach L."/>
            <person name="Steele A.D."/>
            <person name="Gui C."/>
            <person name="Meng S."/>
            <person name="Li G."/>
            <person name="Viehrig K."/>
            <person name="Ye F."/>
            <person name="Su P."/>
            <person name="Kiefer A.F."/>
            <person name="Nichols A."/>
            <person name="Cepeda A.J."/>
            <person name="Yan W."/>
            <person name="Fan B."/>
            <person name="Jiang Y."/>
            <person name="Adhikari A."/>
            <person name="Zheng C.-J."/>
            <person name="Schuster L."/>
            <person name="Cowan T.M."/>
            <person name="Smanski M.J."/>
            <person name="Chevrette M.G."/>
            <person name="De Carvalho L.P.S."/>
            <person name="Shen B."/>
        </authorList>
    </citation>
    <scope>NUCLEOTIDE SEQUENCE [LARGE SCALE GENOMIC DNA]</scope>
    <source>
        <strain evidence="1 2">NPDC078403</strain>
    </source>
</reference>
<organism evidence="1 2">
    <name type="scientific">Pseudoalteromonas rhizosphaerae</name>
    <dbReference type="NCBI Taxonomy" id="2518973"/>
    <lineage>
        <taxon>Bacteria</taxon>
        <taxon>Pseudomonadati</taxon>
        <taxon>Pseudomonadota</taxon>
        <taxon>Gammaproteobacteria</taxon>
        <taxon>Alteromonadales</taxon>
        <taxon>Pseudoalteromonadaceae</taxon>
        <taxon>Pseudoalteromonas</taxon>
    </lineage>
</organism>
<dbReference type="RefSeq" id="WP_404676655.1">
    <property type="nucleotide sequence ID" value="NZ_JBJDOT010000065.1"/>
</dbReference>
<evidence type="ECO:0000313" key="2">
    <source>
        <dbReference type="Proteomes" id="UP001620262"/>
    </source>
</evidence>
<accession>A0ABW8L428</accession>
<gene>
    <name evidence="1" type="ORF">ACI2JU_23460</name>
</gene>
<comment type="caution">
    <text evidence="1">The sequence shown here is derived from an EMBL/GenBank/DDBJ whole genome shotgun (WGS) entry which is preliminary data.</text>
</comment>
<dbReference type="EMBL" id="JBJDOT010000065">
    <property type="protein sequence ID" value="MFK3866806.1"/>
    <property type="molecule type" value="Genomic_DNA"/>
</dbReference>
<sequence length="90" mass="10165">MSVEVSGLTENIIAEPLIKDERIKEVCSGIGLFSCKKYDQYYLFVEAPQIYERDNVKIKPPTPLVNGKAIKTSEINFKKVTENIVQAINC</sequence>
<proteinExistence type="predicted"/>
<protein>
    <submittedName>
        <fullName evidence="1">Uncharacterized protein</fullName>
    </submittedName>
</protein>
<dbReference type="Proteomes" id="UP001620262">
    <property type="component" value="Unassembled WGS sequence"/>
</dbReference>
<name>A0ABW8L428_9GAMM</name>
<evidence type="ECO:0000313" key="1">
    <source>
        <dbReference type="EMBL" id="MFK3866806.1"/>
    </source>
</evidence>